<keyword evidence="3" id="KW-0963">Cytoplasm</keyword>
<keyword evidence="3 4" id="KW-0346">Stress response</keyword>
<feature type="compositionally biased region" description="Basic and acidic residues" evidence="7">
    <location>
        <begin position="32"/>
        <end position="44"/>
    </location>
</feature>
<dbReference type="PANTHER" id="PTHR21237">
    <property type="entry name" value="GRPE PROTEIN"/>
    <property type="match status" value="1"/>
</dbReference>
<sequence length="229" mass="25199">MSEDDAEAIEFEDGRSGSETDADASGGETADAADRSADAGTRDEVDADAEPTLADRVADLDAEGAAELAEAVAELEERVAELEAKTDEQAAEIEDLTDRLKRKQADFQNYKQRAKRKQESIKERAAEDLIERILPVRDNLQRALEQEEGADIRPGVESTLEEFDRVLEDENVEPIEPDPGTEVDPTRHQVMLRVDSDQPAGTIAEVFQPGYELGESVIREAQVTVSDEE</sequence>
<keyword evidence="6" id="KW-0175">Coiled coil</keyword>
<dbReference type="GO" id="GO:0000774">
    <property type="term" value="F:adenyl-nucleotide exchange factor activity"/>
    <property type="evidence" value="ECO:0007669"/>
    <property type="project" value="InterPro"/>
</dbReference>
<dbReference type="PANTHER" id="PTHR21237:SF23">
    <property type="entry name" value="GRPE PROTEIN HOMOLOG, MITOCHONDRIAL"/>
    <property type="match status" value="1"/>
</dbReference>
<evidence type="ECO:0000256" key="7">
    <source>
        <dbReference type="SAM" id="MobiDB-lite"/>
    </source>
</evidence>
<protein>
    <recommendedName>
        <fullName evidence="3 4">Protein GrpE</fullName>
    </recommendedName>
    <alternativeName>
        <fullName evidence="3">HSP-70 cofactor</fullName>
    </alternativeName>
</protein>
<dbReference type="InterPro" id="IPR009012">
    <property type="entry name" value="GrpE_head"/>
</dbReference>
<feature type="compositionally biased region" description="Acidic residues" evidence="7">
    <location>
        <begin position="1"/>
        <end position="11"/>
    </location>
</feature>
<proteinExistence type="inferred from homology"/>
<gene>
    <name evidence="3" type="primary">grpE</name>
    <name evidence="8" type="ORF">SAMN05216564_10550</name>
</gene>
<feature type="region of interest" description="Disordered" evidence="7">
    <location>
        <begin position="168"/>
        <end position="187"/>
    </location>
</feature>
<dbReference type="EMBL" id="FNPC01000005">
    <property type="protein sequence ID" value="SDY40407.1"/>
    <property type="molecule type" value="Genomic_DNA"/>
</dbReference>
<dbReference type="GO" id="GO:0051082">
    <property type="term" value="F:unfolded protein binding"/>
    <property type="evidence" value="ECO:0007669"/>
    <property type="project" value="TreeGrafter"/>
</dbReference>
<comment type="subunit">
    <text evidence="3">Homodimer.</text>
</comment>
<dbReference type="GO" id="GO:0005737">
    <property type="term" value="C:cytoplasm"/>
    <property type="evidence" value="ECO:0007669"/>
    <property type="project" value="UniProtKB-SubCell"/>
</dbReference>
<evidence type="ECO:0000256" key="5">
    <source>
        <dbReference type="RuleBase" id="RU004478"/>
    </source>
</evidence>
<evidence type="ECO:0000256" key="1">
    <source>
        <dbReference type="ARBA" id="ARBA00009054"/>
    </source>
</evidence>
<dbReference type="PROSITE" id="PS01071">
    <property type="entry name" value="GRPE"/>
    <property type="match status" value="1"/>
</dbReference>
<reference evidence="9" key="1">
    <citation type="submission" date="2016-10" db="EMBL/GenBank/DDBJ databases">
        <authorList>
            <person name="Varghese N."/>
            <person name="Submissions S."/>
        </authorList>
    </citation>
    <scope>NUCLEOTIDE SEQUENCE [LARGE SCALE GENOMIC DNA]</scope>
    <source>
        <strain evidence="9">DC30,IBRC 10041,KCTC 4046</strain>
    </source>
</reference>
<comment type="function">
    <text evidence="3 4">Participates actively in the response to hyperosmotic and heat shock by preventing the aggregation of stress-denatured proteins, in association with DnaK and GrpE. It is the nucleotide exchange factor for DnaK and may function as a thermosensor. Unfolded proteins bind initially to DnaJ; upon interaction with the DnaJ-bound protein, DnaK hydrolyzes its bound ATP, resulting in the formation of a stable complex. GrpE releases ADP from DnaK; ATP binding to DnaK triggers the release of the substrate protein, thus completing the reaction cycle. Several rounds of ATP-dependent interactions between DnaJ, DnaK and GrpE are required for fully efficient folding.</text>
</comment>
<feature type="compositionally biased region" description="Acidic residues" evidence="7">
    <location>
        <begin position="169"/>
        <end position="181"/>
    </location>
</feature>
<dbReference type="Pfam" id="PF01025">
    <property type="entry name" value="GrpE"/>
    <property type="match status" value="1"/>
</dbReference>
<dbReference type="InterPro" id="IPR000740">
    <property type="entry name" value="GrpE"/>
</dbReference>
<evidence type="ECO:0000256" key="6">
    <source>
        <dbReference type="SAM" id="Coils"/>
    </source>
</evidence>
<keyword evidence="2 3" id="KW-0143">Chaperone</keyword>
<comment type="subcellular location">
    <subcellularLocation>
        <location evidence="3">Cytoplasm</location>
    </subcellularLocation>
</comment>
<keyword evidence="9" id="KW-1185">Reference proteome</keyword>
<dbReference type="GO" id="GO:0042803">
    <property type="term" value="F:protein homodimerization activity"/>
    <property type="evidence" value="ECO:0007669"/>
    <property type="project" value="InterPro"/>
</dbReference>
<feature type="region of interest" description="Disordered" evidence="7">
    <location>
        <begin position="1"/>
        <end position="61"/>
    </location>
</feature>
<evidence type="ECO:0000256" key="2">
    <source>
        <dbReference type="ARBA" id="ARBA00023186"/>
    </source>
</evidence>
<dbReference type="SUPFAM" id="SSF51064">
    <property type="entry name" value="Head domain of nucleotide exchange factor GrpE"/>
    <property type="match status" value="1"/>
</dbReference>
<feature type="coiled-coil region" evidence="6">
    <location>
        <begin position="65"/>
        <end position="120"/>
    </location>
</feature>
<evidence type="ECO:0000313" key="8">
    <source>
        <dbReference type="EMBL" id="SDY40407.1"/>
    </source>
</evidence>
<dbReference type="Proteomes" id="UP000199079">
    <property type="component" value="Unassembled WGS sequence"/>
</dbReference>
<evidence type="ECO:0000256" key="3">
    <source>
        <dbReference type="HAMAP-Rule" id="MF_01151"/>
    </source>
</evidence>
<name>A0A1H3JKI6_9EURY</name>
<dbReference type="GO" id="GO:0006457">
    <property type="term" value="P:protein folding"/>
    <property type="evidence" value="ECO:0007669"/>
    <property type="project" value="InterPro"/>
</dbReference>
<dbReference type="AlphaFoldDB" id="A0A1H3JKI6"/>
<dbReference type="PRINTS" id="PR00773">
    <property type="entry name" value="GRPEPROTEIN"/>
</dbReference>
<dbReference type="Gene3D" id="2.30.22.10">
    <property type="entry name" value="Head domain of nucleotide exchange factor GrpE"/>
    <property type="match status" value="1"/>
</dbReference>
<evidence type="ECO:0000256" key="4">
    <source>
        <dbReference type="RuleBase" id="RU000639"/>
    </source>
</evidence>
<comment type="similarity">
    <text evidence="1 3 5">Belongs to the GrpE family.</text>
</comment>
<evidence type="ECO:0000313" key="9">
    <source>
        <dbReference type="Proteomes" id="UP000199079"/>
    </source>
</evidence>
<dbReference type="Gene3D" id="3.90.20.20">
    <property type="match status" value="1"/>
</dbReference>
<dbReference type="GO" id="GO:0051087">
    <property type="term" value="F:protein-folding chaperone binding"/>
    <property type="evidence" value="ECO:0007669"/>
    <property type="project" value="InterPro"/>
</dbReference>
<dbReference type="OrthoDB" id="372230at2157"/>
<dbReference type="HAMAP" id="MF_01151">
    <property type="entry name" value="GrpE"/>
    <property type="match status" value="1"/>
</dbReference>
<dbReference type="InterPro" id="IPR013805">
    <property type="entry name" value="GrpE_CC"/>
</dbReference>
<dbReference type="RefSeq" id="WP_092733000.1">
    <property type="nucleotide sequence ID" value="NZ_FNPC01000005.1"/>
</dbReference>
<accession>A0A1H3JKI6</accession>
<dbReference type="SUPFAM" id="SSF58014">
    <property type="entry name" value="Coiled-coil domain of nucleotide exchange factor GrpE"/>
    <property type="match status" value="1"/>
</dbReference>
<organism evidence="8 9">
    <name type="scientific">Halopenitus persicus</name>
    <dbReference type="NCBI Taxonomy" id="1048396"/>
    <lineage>
        <taxon>Archaea</taxon>
        <taxon>Methanobacteriati</taxon>
        <taxon>Methanobacteriota</taxon>
        <taxon>Stenosarchaea group</taxon>
        <taxon>Halobacteria</taxon>
        <taxon>Halobacteriales</taxon>
        <taxon>Haloferacaceae</taxon>
        <taxon>Halopenitus</taxon>
    </lineage>
</organism>
<dbReference type="CDD" id="cd00446">
    <property type="entry name" value="GrpE"/>
    <property type="match status" value="1"/>
</dbReference>